<dbReference type="Pfam" id="PF00685">
    <property type="entry name" value="Sulfotransfer_1"/>
    <property type="match status" value="1"/>
</dbReference>
<dbReference type="EMBL" id="JAXCGZ010007734">
    <property type="protein sequence ID" value="KAK7078626.1"/>
    <property type="molecule type" value="Genomic_DNA"/>
</dbReference>
<keyword evidence="3" id="KW-1185">Reference proteome</keyword>
<dbReference type="InterPro" id="IPR027417">
    <property type="entry name" value="P-loop_NTPase"/>
</dbReference>
<dbReference type="GO" id="GO:0008146">
    <property type="term" value="F:sulfotransferase activity"/>
    <property type="evidence" value="ECO:0007669"/>
    <property type="project" value="InterPro"/>
</dbReference>
<sequence>MDDNIWLLLQITVPRVIGLWKVSLCFTLEFGKEFWKAGTSHIMKMHKDKMLMESGHTMVKLKGRELARLEKNFRGTYNGTFNGLVRVTPGDWLYPGAFKYYANKLYSFDWRKTDVVVTGFLKCGTTWIQEIIWTMRNNPNLDNPDANTPILSRVPIIEYVLNIITSMSVLYWVYQR</sequence>
<organism evidence="2 3">
    <name type="scientific">Halocaridina rubra</name>
    <name type="common">Hawaiian red shrimp</name>
    <dbReference type="NCBI Taxonomy" id="373956"/>
    <lineage>
        <taxon>Eukaryota</taxon>
        <taxon>Metazoa</taxon>
        <taxon>Ecdysozoa</taxon>
        <taxon>Arthropoda</taxon>
        <taxon>Crustacea</taxon>
        <taxon>Multicrustacea</taxon>
        <taxon>Malacostraca</taxon>
        <taxon>Eumalacostraca</taxon>
        <taxon>Eucarida</taxon>
        <taxon>Decapoda</taxon>
        <taxon>Pleocyemata</taxon>
        <taxon>Caridea</taxon>
        <taxon>Atyoidea</taxon>
        <taxon>Atyidae</taxon>
        <taxon>Halocaridina</taxon>
    </lineage>
</organism>
<dbReference type="SUPFAM" id="SSF52540">
    <property type="entry name" value="P-loop containing nucleoside triphosphate hydrolases"/>
    <property type="match status" value="1"/>
</dbReference>
<feature type="domain" description="Sulfotransferase" evidence="1">
    <location>
        <begin position="112"/>
        <end position="160"/>
    </location>
</feature>
<dbReference type="Proteomes" id="UP001381693">
    <property type="component" value="Unassembled WGS sequence"/>
</dbReference>
<dbReference type="Gene3D" id="3.40.50.300">
    <property type="entry name" value="P-loop containing nucleotide triphosphate hydrolases"/>
    <property type="match status" value="1"/>
</dbReference>
<name>A0AAN8X999_HALRR</name>
<gene>
    <name evidence="2" type="ORF">SK128_023508</name>
</gene>
<reference evidence="2 3" key="1">
    <citation type="submission" date="2023-11" db="EMBL/GenBank/DDBJ databases">
        <title>Halocaridina rubra genome assembly.</title>
        <authorList>
            <person name="Smith C."/>
        </authorList>
    </citation>
    <scope>NUCLEOTIDE SEQUENCE [LARGE SCALE GENOMIC DNA]</scope>
    <source>
        <strain evidence="2">EP-1</strain>
        <tissue evidence="2">Whole</tissue>
    </source>
</reference>
<protein>
    <recommendedName>
        <fullName evidence="1">Sulfotransferase domain-containing protein</fullName>
    </recommendedName>
</protein>
<accession>A0AAN8X999</accession>
<dbReference type="AlphaFoldDB" id="A0AAN8X999"/>
<evidence type="ECO:0000259" key="1">
    <source>
        <dbReference type="Pfam" id="PF00685"/>
    </source>
</evidence>
<evidence type="ECO:0000313" key="3">
    <source>
        <dbReference type="Proteomes" id="UP001381693"/>
    </source>
</evidence>
<dbReference type="InterPro" id="IPR000863">
    <property type="entry name" value="Sulfotransferase_dom"/>
</dbReference>
<comment type="caution">
    <text evidence="2">The sequence shown here is derived from an EMBL/GenBank/DDBJ whole genome shotgun (WGS) entry which is preliminary data.</text>
</comment>
<proteinExistence type="predicted"/>
<evidence type="ECO:0000313" key="2">
    <source>
        <dbReference type="EMBL" id="KAK7078626.1"/>
    </source>
</evidence>